<dbReference type="AlphaFoldDB" id="A0A1B7N8Y4"/>
<proteinExistence type="predicted"/>
<dbReference type="Proteomes" id="UP000092154">
    <property type="component" value="Unassembled WGS sequence"/>
</dbReference>
<dbReference type="EMBL" id="KV448184">
    <property type="protein sequence ID" value="OAX41316.1"/>
    <property type="molecule type" value="Genomic_DNA"/>
</dbReference>
<keyword evidence="2" id="KW-1185">Reference proteome</keyword>
<sequence>MSLIASGSLKATWQCWPLVLVLSRRRSASYVAVMVFGNVSEKNLVVWKACRFIVNAETVFWLFVMPRHQGLY</sequence>
<evidence type="ECO:0000313" key="2">
    <source>
        <dbReference type="Proteomes" id="UP000092154"/>
    </source>
</evidence>
<dbReference type="InParanoid" id="A0A1B7N8Y4"/>
<protein>
    <submittedName>
        <fullName evidence="1">Uncharacterized protein</fullName>
    </submittedName>
</protein>
<name>A0A1B7N8Y4_9AGAM</name>
<reference evidence="1 2" key="1">
    <citation type="submission" date="2016-06" db="EMBL/GenBank/DDBJ databases">
        <title>Comparative genomics of the ectomycorrhizal sister species Rhizopogon vinicolor and Rhizopogon vesiculosus (Basidiomycota: Boletales) reveals a divergence of the mating type B locus.</title>
        <authorList>
            <consortium name="DOE Joint Genome Institute"/>
            <person name="Mujic A.B."/>
            <person name="Kuo A."/>
            <person name="Tritt A."/>
            <person name="Lipzen A."/>
            <person name="Chen C."/>
            <person name="Johnson J."/>
            <person name="Sharma A."/>
            <person name="Barry K."/>
            <person name="Grigoriev I.V."/>
            <person name="Spatafora J.W."/>
        </authorList>
    </citation>
    <scope>NUCLEOTIDE SEQUENCE [LARGE SCALE GENOMIC DNA]</scope>
    <source>
        <strain evidence="1 2">AM-OR11-026</strain>
    </source>
</reference>
<organism evidence="1 2">
    <name type="scientific">Rhizopogon vinicolor AM-OR11-026</name>
    <dbReference type="NCBI Taxonomy" id="1314800"/>
    <lineage>
        <taxon>Eukaryota</taxon>
        <taxon>Fungi</taxon>
        <taxon>Dikarya</taxon>
        <taxon>Basidiomycota</taxon>
        <taxon>Agaricomycotina</taxon>
        <taxon>Agaricomycetes</taxon>
        <taxon>Agaricomycetidae</taxon>
        <taxon>Boletales</taxon>
        <taxon>Suillineae</taxon>
        <taxon>Rhizopogonaceae</taxon>
        <taxon>Rhizopogon</taxon>
    </lineage>
</organism>
<gene>
    <name evidence="1" type="ORF">K503DRAFT_767787</name>
</gene>
<evidence type="ECO:0000313" key="1">
    <source>
        <dbReference type="EMBL" id="OAX41316.1"/>
    </source>
</evidence>
<accession>A0A1B7N8Y4</accession>